<protein>
    <submittedName>
        <fullName evidence="2">Uncharacterized protein</fullName>
    </submittedName>
</protein>
<feature type="region of interest" description="Disordered" evidence="1">
    <location>
        <begin position="21"/>
        <end position="122"/>
    </location>
</feature>
<organism evidence="2 3">
    <name type="scientific">Schizophyllum amplum</name>
    <dbReference type="NCBI Taxonomy" id="97359"/>
    <lineage>
        <taxon>Eukaryota</taxon>
        <taxon>Fungi</taxon>
        <taxon>Dikarya</taxon>
        <taxon>Basidiomycota</taxon>
        <taxon>Agaricomycotina</taxon>
        <taxon>Agaricomycetes</taxon>
        <taxon>Agaricomycetidae</taxon>
        <taxon>Agaricales</taxon>
        <taxon>Schizophyllaceae</taxon>
        <taxon>Schizophyllum</taxon>
    </lineage>
</organism>
<feature type="compositionally biased region" description="Basic and acidic residues" evidence="1">
    <location>
        <begin position="49"/>
        <end position="72"/>
    </location>
</feature>
<comment type="caution">
    <text evidence="2">The sequence shown here is derived from an EMBL/GenBank/DDBJ whole genome shotgun (WGS) entry which is preliminary data.</text>
</comment>
<evidence type="ECO:0000313" key="2">
    <source>
        <dbReference type="EMBL" id="TRM60255.1"/>
    </source>
</evidence>
<dbReference type="EMBL" id="VDMD01000023">
    <property type="protein sequence ID" value="TRM60255.1"/>
    <property type="molecule type" value="Genomic_DNA"/>
</dbReference>
<reference evidence="2 3" key="1">
    <citation type="journal article" date="2019" name="New Phytol.">
        <title>Comparative genomics reveals unique wood-decay strategies and fruiting body development in the Schizophyllaceae.</title>
        <authorList>
            <person name="Almasi E."/>
            <person name="Sahu N."/>
            <person name="Krizsan K."/>
            <person name="Balint B."/>
            <person name="Kovacs G.M."/>
            <person name="Kiss B."/>
            <person name="Cseklye J."/>
            <person name="Drula E."/>
            <person name="Henrissat B."/>
            <person name="Nagy I."/>
            <person name="Chovatia M."/>
            <person name="Adam C."/>
            <person name="LaButti K."/>
            <person name="Lipzen A."/>
            <person name="Riley R."/>
            <person name="Grigoriev I.V."/>
            <person name="Nagy L.G."/>
        </authorList>
    </citation>
    <scope>NUCLEOTIDE SEQUENCE [LARGE SCALE GENOMIC DNA]</scope>
    <source>
        <strain evidence="2 3">NL-1724</strain>
    </source>
</reference>
<dbReference type="Proteomes" id="UP000320762">
    <property type="component" value="Unassembled WGS sequence"/>
</dbReference>
<sequence>MESSDARTALFAVYMRQQPQYKSYHLPPPPPAAGQPSRRLKSSSHRRSTKDVLGKQAFLKDRPHHQPKDGRAMRCPLVNHSEPPLRSSKTPRDNLPHRSNTQRKATNHRTHDSEANFPLPCTTPSPLLTVASFDTRPLRTPSPTSSERMPSLSPPGWFVDSDDESEVTSLDDWSPDKAEVVEVATSIDCDEMFQLYINVDLCLNE</sequence>
<keyword evidence="3" id="KW-1185">Reference proteome</keyword>
<accession>A0A550C643</accession>
<evidence type="ECO:0000313" key="3">
    <source>
        <dbReference type="Proteomes" id="UP000320762"/>
    </source>
</evidence>
<dbReference type="AlphaFoldDB" id="A0A550C643"/>
<dbReference type="OrthoDB" id="3007277at2759"/>
<evidence type="ECO:0000256" key="1">
    <source>
        <dbReference type="SAM" id="MobiDB-lite"/>
    </source>
</evidence>
<feature type="compositionally biased region" description="Basic residues" evidence="1">
    <location>
        <begin position="38"/>
        <end position="48"/>
    </location>
</feature>
<gene>
    <name evidence="2" type="ORF">BD626DRAFT_572025</name>
</gene>
<name>A0A550C643_9AGAR</name>
<proteinExistence type="predicted"/>